<accession>A0A383E8Z7</accession>
<reference evidence="1" key="1">
    <citation type="submission" date="2018-05" db="EMBL/GenBank/DDBJ databases">
        <authorList>
            <person name="Lanie J.A."/>
            <person name="Ng W.-L."/>
            <person name="Kazmierczak K.M."/>
            <person name="Andrzejewski T.M."/>
            <person name="Davidsen T.M."/>
            <person name="Wayne K.J."/>
            <person name="Tettelin H."/>
            <person name="Glass J.I."/>
            <person name="Rusch D."/>
            <person name="Podicherti R."/>
            <person name="Tsui H.-C.T."/>
            <person name="Winkler M.E."/>
        </authorList>
    </citation>
    <scope>NUCLEOTIDE SEQUENCE</scope>
</reference>
<dbReference type="AlphaFoldDB" id="A0A383E8Z7"/>
<proteinExistence type="predicted"/>
<evidence type="ECO:0000313" key="1">
    <source>
        <dbReference type="EMBL" id="SVE53094.1"/>
    </source>
</evidence>
<organism evidence="1">
    <name type="scientific">marine metagenome</name>
    <dbReference type="NCBI Taxonomy" id="408172"/>
    <lineage>
        <taxon>unclassified sequences</taxon>
        <taxon>metagenomes</taxon>
        <taxon>ecological metagenomes</taxon>
    </lineage>
</organism>
<sequence>MTSERQNMPDVTRMTWDAERLIERTKNSLVEIYTADPNNVSAAPVKRLDGPVTMLDGLQAAGRYEARGYIVEVRVVSQPS</sequence>
<protein>
    <submittedName>
        <fullName evidence="1">Uncharacterized protein</fullName>
    </submittedName>
</protein>
<gene>
    <name evidence="1" type="ORF">METZ01_LOCUS505948</name>
</gene>
<dbReference type="EMBL" id="UINC01223766">
    <property type="protein sequence ID" value="SVE53094.1"/>
    <property type="molecule type" value="Genomic_DNA"/>
</dbReference>
<name>A0A383E8Z7_9ZZZZ</name>